<dbReference type="Pfam" id="PF19991">
    <property type="entry name" value="HMA_2"/>
    <property type="match status" value="1"/>
</dbReference>
<dbReference type="OrthoDB" id="8527169at2"/>
<gene>
    <name evidence="2" type="ORF">AU255_06165</name>
</gene>
<reference evidence="2 3" key="1">
    <citation type="submission" date="2015-12" db="EMBL/GenBank/DDBJ databases">
        <authorList>
            <person name="Shamseldin A."/>
            <person name="Moawad H."/>
            <person name="Abd El-Rahim W.M."/>
            <person name="Sadowsky M.J."/>
        </authorList>
    </citation>
    <scope>NUCLEOTIDE SEQUENCE [LARGE SCALE GENOMIC DNA]</scope>
    <source>
        <strain evidence="2 3">WF1</strain>
    </source>
</reference>
<evidence type="ECO:0000256" key="1">
    <source>
        <dbReference type="SAM" id="Phobius"/>
    </source>
</evidence>
<keyword evidence="1" id="KW-1133">Transmembrane helix</keyword>
<dbReference type="RefSeq" id="WP_080522070.1">
    <property type="nucleotide sequence ID" value="NZ_LPUF01000001.1"/>
</dbReference>
<dbReference type="AlphaFoldDB" id="A0A1V8M7B0"/>
<proteinExistence type="predicted"/>
<evidence type="ECO:0000313" key="2">
    <source>
        <dbReference type="EMBL" id="OQK17461.1"/>
    </source>
</evidence>
<dbReference type="Proteomes" id="UP000191980">
    <property type="component" value="Unassembled WGS sequence"/>
</dbReference>
<evidence type="ECO:0000313" key="3">
    <source>
        <dbReference type="Proteomes" id="UP000191980"/>
    </source>
</evidence>
<keyword evidence="1" id="KW-0812">Transmembrane</keyword>
<feature type="transmembrane region" description="Helical" evidence="1">
    <location>
        <begin position="124"/>
        <end position="140"/>
    </location>
</feature>
<name>A0A1V8M7B0_9GAMM</name>
<organism evidence="2 3">
    <name type="scientific">Methyloprofundus sedimenti</name>
    <dbReference type="NCBI Taxonomy" id="1420851"/>
    <lineage>
        <taxon>Bacteria</taxon>
        <taxon>Pseudomonadati</taxon>
        <taxon>Pseudomonadota</taxon>
        <taxon>Gammaproteobacteria</taxon>
        <taxon>Methylococcales</taxon>
        <taxon>Methylococcaceae</taxon>
        <taxon>Methyloprofundus</taxon>
    </lineage>
</organism>
<comment type="caution">
    <text evidence="2">The sequence shown here is derived from an EMBL/GenBank/DDBJ whole genome shotgun (WGS) entry which is preliminary data.</text>
</comment>
<keyword evidence="3" id="KW-1185">Reference proteome</keyword>
<keyword evidence="1" id="KW-0472">Membrane</keyword>
<protein>
    <submittedName>
        <fullName evidence="2">Uncharacterized protein</fullName>
    </submittedName>
</protein>
<sequence>MSRIISSVPGRIRLRDKILRDPIKLNELKKALSQIAVITSLQGNARTGSLLLYFDRNSIALSTMEANIDSTVEQIIGQAPKPQFLLSKKNFTRYNKMAMLASLGASLIALRIERRKSRIRWHQLTGYLFIANLGVHLFFYRRALRRTFR</sequence>
<accession>A0A1V8M7B0</accession>
<dbReference type="EMBL" id="LPUF01000001">
    <property type="protein sequence ID" value="OQK17461.1"/>
    <property type="molecule type" value="Genomic_DNA"/>
</dbReference>